<keyword evidence="5" id="KW-1185">Reference proteome</keyword>
<proteinExistence type="inferred from homology"/>
<dbReference type="GO" id="GO:0008953">
    <property type="term" value="F:penicillin amidase activity"/>
    <property type="evidence" value="ECO:0007669"/>
    <property type="project" value="UniProtKB-EC"/>
</dbReference>
<evidence type="ECO:0000259" key="3">
    <source>
        <dbReference type="Pfam" id="PF02275"/>
    </source>
</evidence>
<dbReference type="SUPFAM" id="SSF56235">
    <property type="entry name" value="N-terminal nucleophile aminohydrolases (Ntn hydrolases)"/>
    <property type="match status" value="1"/>
</dbReference>
<comment type="similarity">
    <text evidence="1">Belongs to the peptidase C59 family.</text>
</comment>
<keyword evidence="2 4" id="KW-0378">Hydrolase</keyword>
<dbReference type="Proteomes" id="UP000319576">
    <property type="component" value="Chromosome"/>
</dbReference>
<evidence type="ECO:0000313" key="4">
    <source>
        <dbReference type="EMBL" id="QDU24328.1"/>
    </source>
</evidence>
<accession>A0A517Y3M4</accession>
<organism evidence="4 5">
    <name type="scientific">Urbifossiella limnaea</name>
    <dbReference type="NCBI Taxonomy" id="2528023"/>
    <lineage>
        <taxon>Bacteria</taxon>
        <taxon>Pseudomonadati</taxon>
        <taxon>Planctomycetota</taxon>
        <taxon>Planctomycetia</taxon>
        <taxon>Gemmatales</taxon>
        <taxon>Gemmataceae</taxon>
        <taxon>Urbifossiella</taxon>
    </lineage>
</organism>
<reference evidence="4 5" key="1">
    <citation type="submission" date="2019-02" db="EMBL/GenBank/DDBJ databases">
        <title>Deep-cultivation of Planctomycetes and their phenomic and genomic characterization uncovers novel biology.</title>
        <authorList>
            <person name="Wiegand S."/>
            <person name="Jogler M."/>
            <person name="Boedeker C."/>
            <person name="Pinto D."/>
            <person name="Vollmers J."/>
            <person name="Rivas-Marin E."/>
            <person name="Kohn T."/>
            <person name="Peeters S.H."/>
            <person name="Heuer A."/>
            <person name="Rast P."/>
            <person name="Oberbeckmann S."/>
            <person name="Bunk B."/>
            <person name="Jeske O."/>
            <person name="Meyerdierks A."/>
            <person name="Storesund J.E."/>
            <person name="Kallscheuer N."/>
            <person name="Luecker S."/>
            <person name="Lage O.M."/>
            <person name="Pohl T."/>
            <person name="Merkel B.J."/>
            <person name="Hornburger P."/>
            <person name="Mueller R.-W."/>
            <person name="Bruemmer F."/>
            <person name="Labrenz M."/>
            <person name="Spormann A.M."/>
            <person name="Op den Camp H."/>
            <person name="Overmann J."/>
            <person name="Amann R."/>
            <person name="Jetten M.S.M."/>
            <person name="Mascher T."/>
            <person name="Medema M.H."/>
            <person name="Devos D.P."/>
            <person name="Kaster A.-K."/>
            <person name="Ovreas L."/>
            <person name="Rohde M."/>
            <person name="Galperin M.Y."/>
            <person name="Jogler C."/>
        </authorList>
    </citation>
    <scope>NUCLEOTIDE SEQUENCE [LARGE SCALE GENOMIC DNA]</scope>
    <source>
        <strain evidence="4 5">ETA_A1</strain>
    </source>
</reference>
<dbReference type="PANTHER" id="PTHR35527">
    <property type="entry name" value="CHOLOYLGLYCINE HYDROLASE"/>
    <property type="match status" value="1"/>
</dbReference>
<dbReference type="InterPro" id="IPR029055">
    <property type="entry name" value="Ntn_hydrolases_N"/>
</dbReference>
<dbReference type="InterPro" id="IPR029132">
    <property type="entry name" value="CBAH/NAAA_C"/>
</dbReference>
<dbReference type="InterPro" id="IPR052193">
    <property type="entry name" value="Peptidase_C59"/>
</dbReference>
<sequence length="369" mass="40791">MKRLSKPLGFLVLGLTFLVLVGQRLEACTGLTLKAKDGAVVFGRTMEWGTFDLRSRVVIIPRGFDLQSPTPDGKKGLAWKTKYGAVGIDAVEKNYLVDGMNEKGLSVNLFYHEGFAEYPKYDPAKAAKSLDVLAVCPFLLTTCATTDEARKALADVTVVGSVVKEIGSVPPVHLMITDSSGKAFVLEFTKGVTTIHDTKLGVITNGPNYNWHVENLLNYTNLDTPLPKRKVEDLKGLKFGGGNRLFGLPGDLSSPSRFLRVASYSGTARETDDGKETMYEIFRILDNFNLSVGASAEGSGESNQKGMRSSTIWTTAYDTKNLVMQYHTMHNRRVRQLDLKKLDFDAKEIVRLPLDREKSQDIEDVTPKK</sequence>
<evidence type="ECO:0000313" key="5">
    <source>
        <dbReference type="Proteomes" id="UP000319576"/>
    </source>
</evidence>
<dbReference type="EC" id="3.5.1.11" evidence="4"/>
<name>A0A517Y3M4_9BACT</name>
<gene>
    <name evidence="4" type="ORF">ETAA1_63420</name>
</gene>
<dbReference type="PANTHER" id="PTHR35527:SF2">
    <property type="entry name" value="HYDROLASE"/>
    <property type="match status" value="1"/>
</dbReference>
<dbReference type="KEGG" id="uli:ETAA1_63420"/>
<dbReference type="Pfam" id="PF02275">
    <property type="entry name" value="CBAH"/>
    <property type="match status" value="1"/>
</dbReference>
<evidence type="ECO:0000256" key="1">
    <source>
        <dbReference type="ARBA" id="ARBA00006625"/>
    </source>
</evidence>
<evidence type="ECO:0000256" key="2">
    <source>
        <dbReference type="ARBA" id="ARBA00022801"/>
    </source>
</evidence>
<dbReference type="Gene3D" id="3.60.60.10">
    <property type="entry name" value="Penicillin V Acylase, Chain A"/>
    <property type="match status" value="1"/>
</dbReference>
<dbReference type="AlphaFoldDB" id="A0A517Y3M4"/>
<dbReference type="RefSeq" id="WP_145244492.1">
    <property type="nucleotide sequence ID" value="NZ_CP036273.1"/>
</dbReference>
<dbReference type="OrthoDB" id="9794717at2"/>
<feature type="domain" description="Choloylglycine hydrolase/NAAA C-terminal" evidence="3">
    <location>
        <begin position="28"/>
        <end position="350"/>
    </location>
</feature>
<dbReference type="EMBL" id="CP036273">
    <property type="protein sequence ID" value="QDU24328.1"/>
    <property type="molecule type" value="Genomic_DNA"/>
</dbReference>
<protein>
    <submittedName>
        <fullName evidence="4">Penicillin acylase</fullName>
        <ecNumber evidence="4">3.5.1.11</ecNumber>
    </submittedName>
</protein>